<feature type="compositionally biased region" description="Basic and acidic residues" evidence="1">
    <location>
        <begin position="730"/>
        <end position="739"/>
    </location>
</feature>
<dbReference type="SUPFAM" id="SSF56747">
    <property type="entry name" value="Prim-pol domain"/>
    <property type="match status" value="1"/>
</dbReference>
<evidence type="ECO:0000313" key="4">
    <source>
        <dbReference type="EMBL" id="RPF47101.1"/>
    </source>
</evidence>
<dbReference type="CDD" id="cd04859">
    <property type="entry name" value="Prim_Pol"/>
    <property type="match status" value="1"/>
</dbReference>
<evidence type="ECO:0000256" key="1">
    <source>
        <dbReference type="SAM" id="MobiDB-lite"/>
    </source>
</evidence>
<comment type="caution">
    <text evidence="4">The sequence shown here is derived from an EMBL/GenBank/DDBJ whole genome shotgun (WGS) entry which is preliminary data.</text>
</comment>
<reference evidence="4 5" key="1">
    <citation type="submission" date="2018-11" db="EMBL/GenBank/DDBJ databases">
        <title>Genomic Encyclopedia of Type Strains, Phase IV (KMG-IV): sequencing the most valuable type-strain genomes for metagenomic binning, comparative biology and taxonomic classification.</title>
        <authorList>
            <person name="Goeker M."/>
        </authorList>
    </citation>
    <scope>NUCLEOTIDE SEQUENCE [LARGE SCALE GENOMIC DNA]</scope>
    <source>
        <strain evidence="4 5">DSM 102936</strain>
    </source>
</reference>
<feature type="domain" description="DNA primase/polymerase bifunctional N-terminal" evidence="3">
    <location>
        <begin position="5"/>
        <end position="161"/>
    </location>
</feature>
<organism evidence="4 5">
    <name type="scientific">Thermodesulfitimonas autotrophica</name>
    <dbReference type="NCBI Taxonomy" id="1894989"/>
    <lineage>
        <taxon>Bacteria</taxon>
        <taxon>Bacillati</taxon>
        <taxon>Bacillota</taxon>
        <taxon>Clostridia</taxon>
        <taxon>Thermoanaerobacterales</taxon>
        <taxon>Thermoanaerobacteraceae</taxon>
        <taxon>Thermodesulfitimonas</taxon>
    </lineage>
</organism>
<proteinExistence type="predicted"/>
<name>A0A3N5BTJ7_9THEO</name>
<evidence type="ECO:0000259" key="2">
    <source>
        <dbReference type="SMART" id="SM00942"/>
    </source>
</evidence>
<dbReference type="SMART" id="SM00943">
    <property type="entry name" value="Prim-Pol"/>
    <property type="match status" value="1"/>
</dbReference>
<dbReference type="Pfam" id="PF08708">
    <property type="entry name" value="PriCT_1"/>
    <property type="match status" value="1"/>
</dbReference>
<sequence>MLSAALSYAARGWSVIPLRPRDKRPLLPAWSEYQNRRPVEQEIRAWWRDNPEANIGVVTGAVSGLVVLDLDGETAIVYAKEKGLPRTPTVRTNKGYHVYFTHPGGTVPNAVSLGGVRGLDLRGDRGYVAAPPSVHPSGRRYAWARGRGPDDLPLAPLPEWVLKLIQRPTETPAPRDSFWVVELLQGVPQGQRNDAATKLVGHWFGKGLPEDEVWLLLTEWNRKNSPPLPERELRAVFDSVARREARKPKRVNGEAEEEDLWSHKSLLSYPESPAPDAFYGLAGDIVQTVDPHTEADPVAVLAQTLIAFGNVIGRTAYFVAEADKHYLNEFAVLVGSSAKGRKGSSFGHVRRLFRMVDPEWEENRVQFGLSSGEGLIWAVHDPIEKEEPVYEGKGHDKRLVGRETVIVDTGVEDKRLLAYEAEFASTLRVLQREGNTLSANIRNAWDHGRLQSLTKNSPAKATDAHISIIGHITKDELLRYLDTTEAGNGFGNRFQWLCVRRSKVLPEGGNLRDEDLYPLAERLRDAVEFAKTVGEMKRDEAARRLWYEVYPELSEGKPGLLGAMIARAEAHVMRLACIYALLDLSAVIREEHLKAALALWDYCERSARFIFGDALGDPVADEILQAARRAAENGLTRTEIRDLFGRHQGGKRIASALSALAAAGLMTMRTEETGGRHAERWFATQIKTSRDCDKSDLCDKSLSPPTPSVANVANVANTSQKKTTEPPAPEPERPAEGKAVDVYQSVDDRDTALDEIYQEWKEGGGK</sequence>
<dbReference type="InterPro" id="IPR015330">
    <property type="entry name" value="DNA_primase/pol_bifunc_N"/>
</dbReference>
<feature type="region of interest" description="Disordered" evidence="1">
    <location>
        <begin position="693"/>
        <end position="747"/>
    </location>
</feature>
<dbReference type="Pfam" id="PF09250">
    <property type="entry name" value="Prim-Pol"/>
    <property type="match status" value="1"/>
</dbReference>
<dbReference type="AlphaFoldDB" id="A0A3N5BTJ7"/>
<feature type="domain" description="Primase C-terminal 1" evidence="2">
    <location>
        <begin position="181"/>
        <end position="246"/>
    </location>
</feature>
<dbReference type="RefSeq" id="WP_123929909.1">
    <property type="nucleotide sequence ID" value="NZ_RKRE01000002.1"/>
</dbReference>
<dbReference type="EMBL" id="RKRE01000002">
    <property type="protein sequence ID" value="RPF47101.1"/>
    <property type="molecule type" value="Genomic_DNA"/>
</dbReference>
<protein>
    <submittedName>
        <fullName evidence="4">Uncharacterized protein DUF3987</fullName>
    </submittedName>
</protein>
<evidence type="ECO:0000313" key="5">
    <source>
        <dbReference type="Proteomes" id="UP000282654"/>
    </source>
</evidence>
<feature type="compositionally biased region" description="Polar residues" evidence="1">
    <location>
        <begin position="708"/>
        <end position="721"/>
    </location>
</feature>
<dbReference type="InterPro" id="IPR014820">
    <property type="entry name" value="PriCT_1"/>
</dbReference>
<dbReference type="Gene3D" id="3.30.720.160">
    <property type="entry name" value="Bifunctional DNA primase/polymerase, N-terminal"/>
    <property type="match status" value="1"/>
</dbReference>
<keyword evidence="5" id="KW-1185">Reference proteome</keyword>
<dbReference type="Pfam" id="PF13148">
    <property type="entry name" value="DUF3987"/>
    <property type="match status" value="1"/>
</dbReference>
<dbReference type="OrthoDB" id="6272730at2"/>
<gene>
    <name evidence="4" type="ORF">EDD75_1373</name>
</gene>
<dbReference type="Proteomes" id="UP000282654">
    <property type="component" value="Unassembled WGS sequence"/>
</dbReference>
<evidence type="ECO:0000259" key="3">
    <source>
        <dbReference type="SMART" id="SM00943"/>
    </source>
</evidence>
<accession>A0A3N5BTJ7</accession>
<dbReference type="SMART" id="SM00942">
    <property type="entry name" value="PriCT_1"/>
    <property type="match status" value="1"/>
</dbReference>
<dbReference type="InterPro" id="IPR025048">
    <property type="entry name" value="DUF3987"/>
</dbReference>